<dbReference type="InterPro" id="IPR001478">
    <property type="entry name" value="PDZ"/>
</dbReference>
<protein>
    <recommendedName>
        <fullName evidence="2">PDZ domain-containing protein</fullName>
    </recommendedName>
</protein>
<dbReference type="Gene3D" id="2.30.42.10">
    <property type="match status" value="1"/>
</dbReference>
<keyword evidence="4" id="KW-1185">Reference proteome</keyword>
<feature type="chain" id="PRO_5012910272" description="PDZ domain-containing protein" evidence="1">
    <location>
        <begin position="22"/>
        <end position="364"/>
    </location>
</feature>
<proteinExistence type="predicted"/>
<evidence type="ECO:0000313" key="4">
    <source>
        <dbReference type="Proteomes" id="UP000190868"/>
    </source>
</evidence>
<evidence type="ECO:0000256" key="1">
    <source>
        <dbReference type="SAM" id="SignalP"/>
    </source>
</evidence>
<gene>
    <name evidence="3" type="ORF">CPIN18021_1509</name>
</gene>
<keyword evidence="1" id="KW-0732">Signal</keyword>
<dbReference type="EMBL" id="CP017258">
    <property type="protein sequence ID" value="AQW88293.1"/>
    <property type="molecule type" value="Genomic_DNA"/>
</dbReference>
<dbReference type="RefSeq" id="WP_078424752.1">
    <property type="nucleotide sequence ID" value="NZ_CP017258.1"/>
</dbReference>
<dbReference type="InterPro" id="IPR055911">
    <property type="entry name" value="DUF7488"/>
</dbReference>
<evidence type="ECO:0000259" key="2">
    <source>
        <dbReference type="PROSITE" id="PS50106"/>
    </source>
</evidence>
<name>A0A1S6U981_9BACT</name>
<dbReference type="InterPro" id="IPR036034">
    <property type="entry name" value="PDZ_sf"/>
</dbReference>
<reference evidence="4" key="1">
    <citation type="submission" date="2016-09" db="EMBL/GenBank/DDBJ databases">
        <title>Comparative genomics of the Campylobacter concisus group.</title>
        <authorList>
            <person name="Miller W.G."/>
            <person name="Yee E."/>
            <person name="Chapman M.H."/>
            <person name="Huynh S."/>
            <person name="Bono J.L."/>
            <person name="On S.L.W."/>
            <person name="StLeger J."/>
            <person name="Foster G."/>
            <person name="Parker C.T."/>
        </authorList>
    </citation>
    <scope>NUCLEOTIDE SEQUENCE [LARGE SCALE GENOMIC DNA]</scope>
    <source>
        <strain evidence="4">RM18021</strain>
    </source>
</reference>
<feature type="signal peptide" evidence="1">
    <location>
        <begin position="1"/>
        <end position="21"/>
    </location>
</feature>
<dbReference type="Proteomes" id="UP000190868">
    <property type="component" value="Chromosome"/>
</dbReference>
<dbReference type="SMART" id="SM00228">
    <property type="entry name" value="PDZ"/>
    <property type="match status" value="2"/>
</dbReference>
<organism evidence="3 4">
    <name type="scientific">Campylobacter pinnipediorum subsp. caledonicus</name>
    <dbReference type="NCBI Taxonomy" id="1874362"/>
    <lineage>
        <taxon>Bacteria</taxon>
        <taxon>Pseudomonadati</taxon>
        <taxon>Campylobacterota</taxon>
        <taxon>Epsilonproteobacteria</taxon>
        <taxon>Campylobacterales</taxon>
        <taxon>Campylobacteraceae</taxon>
        <taxon>Campylobacter</taxon>
    </lineage>
</organism>
<dbReference type="Pfam" id="PF13180">
    <property type="entry name" value="PDZ_2"/>
    <property type="match status" value="1"/>
</dbReference>
<evidence type="ECO:0000313" key="3">
    <source>
        <dbReference type="EMBL" id="AQW88293.1"/>
    </source>
</evidence>
<feature type="domain" description="PDZ" evidence="2">
    <location>
        <begin position="271"/>
        <end position="333"/>
    </location>
</feature>
<sequence>MKKIFLLFCCVVFAFSAPRPTQDDFNACYEKNKNSIISVNGNYGVAITENLIAVAKNSQTPLNDYVKFDSYLGLYLVKSDKKLEPAVMADENDDVKFNKSTWIGNLSDNNSTVMGHVKEFGSGLGDFDTLNFDVNSVSELNTGCCKMAGISVGGNKFIPNRYLKHFAMYDDIYYGDIGVVFEQKGDKFFVKSVDPIGRGKALMKGDEILSVNSDKPKSLRLLNETVLFAPKGSLLEFKIKRDNEEIKFYIPVSGDIGLKDNSIQERIKDKTTQIEKNNQNAQSNLLDEILMQWGIFVDNNLVVKKVIDGSKAEEFGIKPSDKILQLNSDDVKNRKQLLEKIGKQTSFLLLFRRDDFDFFARVVR</sequence>
<dbReference type="AlphaFoldDB" id="A0A1S6U981"/>
<dbReference type="Pfam" id="PF24314">
    <property type="entry name" value="DUF7488"/>
    <property type="match status" value="1"/>
</dbReference>
<dbReference type="PROSITE" id="PS50106">
    <property type="entry name" value="PDZ"/>
    <property type="match status" value="1"/>
</dbReference>
<dbReference type="SUPFAM" id="SSF50156">
    <property type="entry name" value="PDZ domain-like"/>
    <property type="match status" value="2"/>
</dbReference>
<accession>A0A1S6U981</accession>
<dbReference type="PROSITE" id="PS50890">
    <property type="entry name" value="PUA"/>
    <property type="match status" value="1"/>
</dbReference>